<dbReference type="Gene3D" id="2.40.30.170">
    <property type="match status" value="1"/>
</dbReference>
<dbReference type="EMBL" id="SMAO01000002">
    <property type="protein sequence ID" value="TCT22856.1"/>
    <property type="molecule type" value="Genomic_DNA"/>
</dbReference>
<dbReference type="OrthoDB" id="9800613at2"/>
<name>A0A4R3N493_9GAMM</name>
<dbReference type="GO" id="GO:0005886">
    <property type="term" value="C:plasma membrane"/>
    <property type="evidence" value="ECO:0007669"/>
    <property type="project" value="UniProtKB-SubCell"/>
</dbReference>
<feature type="domain" description="Multidrug resistance protein MdtA-like barrel-sandwich hybrid" evidence="5">
    <location>
        <begin position="69"/>
        <end position="212"/>
    </location>
</feature>
<dbReference type="InterPro" id="IPR058625">
    <property type="entry name" value="MdtA-like_BSH"/>
</dbReference>
<evidence type="ECO:0000259" key="4">
    <source>
        <dbReference type="Pfam" id="PF25876"/>
    </source>
</evidence>
<dbReference type="InterPro" id="IPR058624">
    <property type="entry name" value="MdtA-like_HH"/>
</dbReference>
<gene>
    <name evidence="8" type="ORF">EDC35_102187</name>
</gene>
<comment type="caution">
    <text evidence="8">The sequence shown here is derived from an EMBL/GenBank/DDBJ whole genome shotgun (WGS) entry which is preliminary data.</text>
</comment>
<evidence type="ECO:0000259" key="7">
    <source>
        <dbReference type="Pfam" id="PF25967"/>
    </source>
</evidence>
<feature type="domain" description="Multidrug resistance protein MdtA-like beta-barrel" evidence="6">
    <location>
        <begin position="216"/>
        <end position="306"/>
    </location>
</feature>
<evidence type="ECO:0000259" key="5">
    <source>
        <dbReference type="Pfam" id="PF25917"/>
    </source>
</evidence>
<dbReference type="InterPro" id="IPR058627">
    <property type="entry name" value="MdtA-like_C"/>
</dbReference>
<keyword evidence="3" id="KW-0732">Signal</keyword>
<dbReference type="Pfam" id="PF25967">
    <property type="entry name" value="RND-MFP_C"/>
    <property type="match status" value="1"/>
</dbReference>
<feature type="domain" description="Multidrug resistance protein MdtA-like alpha-helical hairpin" evidence="4">
    <location>
        <begin position="110"/>
        <end position="179"/>
    </location>
</feature>
<protein>
    <submittedName>
        <fullName evidence="8">Membrane fusion protein (Multidrug efflux system)</fullName>
    </submittedName>
</protein>
<dbReference type="InterPro" id="IPR006143">
    <property type="entry name" value="RND_pump_MFP"/>
</dbReference>
<sequence>MGSARRHSGILDVCAILILSLLAGCNQAQPPGTGATAAAPPPPEVGVVTLSAQSINLSTELAGRTVPYRIAEVRPRVSGIIQERLFTEGGEITAGQELYRIDRAIYQAAYDSARAALARSQATLDRARLKSDRYARLAASKSVSQEDNDDTQAALKEAIASVAVDEAALERARIDLAYTRVDSPIAGRIGRSTVTQGALVTANQAEALATVQQLDPIYIDLTQSSSQLLQLRRALADGRLQRPEGAAARVTLILEDGRTYAHSGHLESSEVTVDQATGTVTLRAIMPNPDRELLPGMFVRARLEEGVREGAILVPQQGVQHDRRGNPMALIVNAGGQVEERKIETERAIGDHWLVDSGLQAGDRVIVEGTQKARPGAPVRVTDLSDRPGFAVKAAILPADG</sequence>
<feature type="chain" id="PRO_5020427636" evidence="3">
    <location>
        <begin position="29"/>
        <end position="401"/>
    </location>
</feature>
<dbReference type="FunFam" id="2.40.420.20:FF:000001">
    <property type="entry name" value="Efflux RND transporter periplasmic adaptor subunit"/>
    <property type="match status" value="1"/>
</dbReference>
<feature type="domain" description="Multidrug resistance protein MdtA-like C-terminal permuted SH3" evidence="7">
    <location>
        <begin position="311"/>
        <end position="372"/>
    </location>
</feature>
<dbReference type="NCBIfam" id="TIGR01730">
    <property type="entry name" value="RND_mfp"/>
    <property type="match status" value="1"/>
</dbReference>
<dbReference type="SUPFAM" id="SSF111369">
    <property type="entry name" value="HlyD-like secretion proteins"/>
    <property type="match status" value="1"/>
</dbReference>
<dbReference type="Pfam" id="PF25944">
    <property type="entry name" value="Beta-barrel_RND"/>
    <property type="match status" value="1"/>
</dbReference>
<organism evidence="8 9">
    <name type="scientific">Thiobaca trueperi</name>
    <dbReference type="NCBI Taxonomy" id="127458"/>
    <lineage>
        <taxon>Bacteria</taxon>
        <taxon>Pseudomonadati</taxon>
        <taxon>Pseudomonadota</taxon>
        <taxon>Gammaproteobacteria</taxon>
        <taxon>Chromatiales</taxon>
        <taxon>Chromatiaceae</taxon>
        <taxon>Thiobaca</taxon>
    </lineage>
</organism>
<evidence type="ECO:0000256" key="2">
    <source>
        <dbReference type="ARBA" id="ARBA00009477"/>
    </source>
</evidence>
<comment type="similarity">
    <text evidence="2">Belongs to the membrane fusion protein (MFP) (TC 8.A.1) family.</text>
</comment>
<dbReference type="Proteomes" id="UP000295717">
    <property type="component" value="Unassembled WGS sequence"/>
</dbReference>
<proteinExistence type="inferred from homology"/>
<dbReference type="RefSeq" id="WP_132975987.1">
    <property type="nucleotide sequence ID" value="NZ_SMAO01000002.1"/>
</dbReference>
<keyword evidence="9" id="KW-1185">Reference proteome</keyword>
<dbReference type="Gene3D" id="1.10.287.470">
    <property type="entry name" value="Helix hairpin bin"/>
    <property type="match status" value="1"/>
</dbReference>
<evidence type="ECO:0000256" key="3">
    <source>
        <dbReference type="SAM" id="SignalP"/>
    </source>
</evidence>
<dbReference type="PANTHER" id="PTHR30158:SF3">
    <property type="entry name" value="MULTIDRUG EFFLUX PUMP SUBUNIT ACRA-RELATED"/>
    <property type="match status" value="1"/>
</dbReference>
<dbReference type="PANTHER" id="PTHR30158">
    <property type="entry name" value="ACRA/E-RELATED COMPONENT OF DRUG EFFLUX TRANSPORTER"/>
    <property type="match status" value="1"/>
</dbReference>
<dbReference type="AlphaFoldDB" id="A0A4R3N493"/>
<accession>A0A4R3N493</accession>
<dbReference type="PROSITE" id="PS51257">
    <property type="entry name" value="PROKAR_LIPOPROTEIN"/>
    <property type="match status" value="1"/>
</dbReference>
<dbReference type="Gene3D" id="2.40.420.20">
    <property type="match status" value="1"/>
</dbReference>
<dbReference type="InterPro" id="IPR058626">
    <property type="entry name" value="MdtA-like_b-barrel"/>
</dbReference>
<evidence type="ECO:0000313" key="8">
    <source>
        <dbReference type="EMBL" id="TCT22856.1"/>
    </source>
</evidence>
<reference evidence="8 9" key="1">
    <citation type="submission" date="2019-03" db="EMBL/GenBank/DDBJ databases">
        <title>Genomic Encyclopedia of Type Strains, Phase IV (KMG-IV): sequencing the most valuable type-strain genomes for metagenomic binning, comparative biology and taxonomic classification.</title>
        <authorList>
            <person name="Goeker M."/>
        </authorList>
    </citation>
    <scope>NUCLEOTIDE SEQUENCE [LARGE SCALE GENOMIC DNA]</scope>
    <source>
        <strain evidence="8 9">DSM 13587</strain>
    </source>
</reference>
<comment type="subcellular location">
    <subcellularLocation>
        <location evidence="1">Cell inner membrane</location>
        <topology evidence="1">Lipid-anchor</topology>
    </subcellularLocation>
</comment>
<evidence type="ECO:0000256" key="1">
    <source>
        <dbReference type="ARBA" id="ARBA00004519"/>
    </source>
</evidence>
<dbReference type="GO" id="GO:0022857">
    <property type="term" value="F:transmembrane transporter activity"/>
    <property type="evidence" value="ECO:0007669"/>
    <property type="project" value="InterPro"/>
</dbReference>
<dbReference type="Gene3D" id="2.40.50.100">
    <property type="match status" value="1"/>
</dbReference>
<dbReference type="Pfam" id="PF25917">
    <property type="entry name" value="BSH_RND"/>
    <property type="match status" value="1"/>
</dbReference>
<feature type="signal peptide" evidence="3">
    <location>
        <begin position="1"/>
        <end position="28"/>
    </location>
</feature>
<evidence type="ECO:0000313" key="9">
    <source>
        <dbReference type="Proteomes" id="UP000295717"/>
    </source>
</evidence>
<dbReference type="GO" id="GO:0046677">
    <property type="term" value="P:response to antibiotic"/>
    <property type="evidence" value="ECO:0007669"/>
    <property type="project" value="TreeGrafter"/>
</dbReference>
<evidence type="ECO:0000259" key="6">
    <source>
        <dbReference type="Pfam" id="PF25944"/>
    </source>
</evidence>
<dbReference type="Pfam" id="PF25876">
    <property type="entry name" value="HH_MFP_RND"/>
    <property type="match status" value="1"/>
</dbReference>